<proteinExistence type="predicted"/>
<dbReference type="EMBL" id="LAZR01043450">
    <property type="protein sequence ID" value="KKL07049.1"/>
    <property type="molecule type" value="Genomic_DNA"/>
</dbReference>
<comment type="caution">
    <text evidence="1">The sequence shown here is derived from an EMBL/GenBank/DDBJ whole genome shotgun (WGS) entry which is preliminary data.</text>
</comment>
<accession>A0A0F9ABW7</accession>
<feature type="non-terminal residue" evidence="1">
    <location>
        <position position="28"/>
    </location>
</feature>
<reference evidence="1" key="1">
    <citation type="journal article" date="2015" name="Nature">
        <title>Complex archaea that bridge the gap between prokaryotes and eukaryotes.</title>
        <authorList>
            <person name="Spang A."/>
            <person name="Saw J.H."/>
            <person name="Jorgensen S.L."/>
            <person name="Zaremba-Niedzwiedzka K."/>
            <person name="Martijn J."/>
            <person name="Lind A.E."/>
            <person name="van Eijk R."/>
            <person name="Schleper C."/>
            <person name="Guy L."/>
            <person name="Ettema T.J."/>
        </authorList>
    </citation>
    <scope>NUCLEOTIDE SEQUENCE</scope>
</reference>
<gene>
    <name evidence="1" type="ORF">LCGC14_2589960</name>
</gene>
<name>A0A0F9ABW7_9ZZZZ</name>
<protein>
    <submittedName>
        <fullName evidence="1">Uncharacterized protein</fullName>
    </submittedName>
</protein>
<dbReference type="AlphaFoldDB" id="A0A0F9ABW7"/>
<sequence length="28" mass="3134">MRAIETAIDNTVNVLQKLTPHEALSVLR</sequence>
<evidence type="ECO:0000313" key="1">
    <source>
        <dbReference type="EMBL" id="KKL07049.1"/>
    </source>
</evidence>
<organism evidence="1">
    <name type="scientific">marine sediment metagenome</name>
    <dbReference type="NCBI Taxonomy" id="412755"/>
    <lineage>
        <taxon>unclassified sequences</taxon>
        <taxon>metagenomes</taxon>
        <taxon>ecological metagenomes</taxon>
    </lineage>
</organism>